<evidence type="ECO:0000313" key="3">
    <source>
        <dbReference type="EMBL" id="ACK73912.1"/>
    </source>
</evidence>
<organism evidence="3 4">
    <name type="scientific">Gloeothece citriformis (strain PCC 7424)</name>
    <name type="common">Cyanothece sp. (strain PCC 7424)</name>
    <dbReference type="NCBI Taxonomy" id="65393"/>
    <lineage>
        <taxon>Bacteria</taxon>
        <taxon>Bacillati</taxon>
        <taxon>Cyanobacteriota</taxon>
        <taxon>Cyanophyceae</taxon>
        <taxon>Oscillatoriophycideae</taxon>
        <taxon>Chroococcales</taxon>
        <taxon>Aphanothecaceae</taxon>
        <taxon>Gloeothece</taxon>
        <taxon>Gloeothece citriformis</taxon>
    </lineage>
</organism>
<evidence type="ECO:0000256" key="1">
    <source>
        <dbReference type="ARBA" id="ARBA00022679"/>
    </source>
</evidence>
<feature type="domain" description="Glycosyl transferase family 1" evidence="2">
    <location>
        <begin position="246"/>
        <end position="414"/>
    </location>
</feature>
<dbReference type="HOGENOM" id="CLU_009583_27_0_3"/>
<accession>B7KM90</accession>
<keyword evidence="1 3" id="KW-0808">Transferase</keyword>
<dbReference type="Gene3D" id="3.40.50.2000">
    <property type="entry name" value="Glycogen Phosphorylase B"/>
    <property type="match status" value="1"/>
</dbReference>
<dbReference type="OrthoDB" id="9797829at2"/>
<dbReference type="GO" id="GO:0009103">
    <property type="term" value="P:lipopolysaccharide biosynthetic process"/>
    <property type="evidence" value="ECO:0007669"/>
    <property type="project" value="TreeGrafter"/>
</dbReference>
<sequence>MKVLYDISLLGISYKYNTRTGAFRVAEKIAEIITTSKECDVSFCTLLCPELNEWLDPGELMIDYALSYLESCNKFPEINLVTSTLEKYIHRKIRTTFGELNNQSNLSFLSKIGQQILLTLVKSMTNENILLSPSNLAKNDIFHSPFYPLPELSQTNQKLQRFITIHDIIPLLDPELVDKRNPGLIPLTQRIVNSIKSNDWVFCVSQSSKNDLCNYCPEIEPSRVFVTHLAPSKVFSSCSADAEQITALRNKYSIPRDCPYILSVSAWVTRKNFPHLIHCFSQLLQEQKINDLYLVLVCVTIKNKLAEYDQILQEHENYNLLKERIIITDYISDEDLAILYSDALAFVYPSLYEGFGIPPIEAMQCGTPVITSNTSSLPEVVGDAGIMVDPRDRDELCHHLFQVYNNSDLREEMSLKSLEQAKKFSWEKFAQETIKAYKTAVLSQ</sequence>
<dbReference type="CAZy" id="GT4">
    <property type="family name" value="Glycosyltransferase Family 4"/>
</dbReference>
<dbReference type="Proteomes" id="UP000002384">
    <property type="component" value="Plasmid pP742401"/>
</dbReference>
<dbReference type="KEGG" id="cyc:PCC7424_5863"/>
<dbReference type="EMBL" id="CP001292">
    <property type="protein sequence ID" value="ACK73912.1"/>
    <property type="molecule type" value="Genomic_DNA"/>
</dbReference>
<dbReference type="InterPro" id="IPR001296">
    <property type="entry name" value="Glyco_trans_1"/>
</dbReference>
<dbReference type="AlphaFoldDB" id="B7KM90"/>
<protein>
    <submittedName>
        <fullName evidence="3">Glycosyl transferase group 1</fullName>
    </submittedName>
</protein>
<keyword evidence="3" id="KW-0614">Plasmid</keyword>
<proteinExistence type="predicted"/>
<dbReference type="RefSeq" id="WP_012599808.1">
    <property type="nucleotide sequence ID" value="NC_011738.1"/>
</dbReference>
<name>B7KM90_GLOC7</name>
<reference evidence="4" key="1">
    <citation type="journal article" date="2011" name="MBio">
        <title>Novel metabolic attributes of the genus Cyanothece, comprising a group of unicellular nitrogen-fixing Cyanobacteria.</title>
        <authorList>
            <person name="Bandyopadhyay A."/>
            <person name="Elvitigala T."/>
            <person name="Welsh E."/>
            <person name="Stockel J."/>
            <person name="Liberton M."/>
            <person name="Min H."/>
            <person name="Sherman L.A."/>
            <person name="Pakrasi H.B."/>
        </authorList>
    </citation>
    <scope>NUCLEOTIDE SEQUENCE [LARGE SCALE GENOMIC DNA]</scope>
    <source>
        <strain evidence="4">PCC 7424</strain>
        <plasmid evidence="4">pP742401</plasmid>
    </source>
</reference>
<dbReference type="CDD" id="cd03809">
    <property type="entry name" value="GT4_MtfB-like"/>
    <property type="match status" value="1"/>
</dbReference>
<geneLocation type="plasmid" evidence="3 4">
    <name>pP742401</name>
</geneLocation>
<evidence type="ECO:0000313" key="4">
    <source>
        <dbReference type="Proteomes" id="UP000002384"/>
    </source>
</evidence>
<dbReference type="FunFam" id="3.40.50.2000:FF:000119">
    <property type="entry name" value="Glycosyl transferase group 1"/>
    <property type="match status" value="1"/>
</dbReference>
<gene>
    <name evidence="3" type="ordered locus">PCC7424_5863</name>
</gene>
<dbReference type="GO" id="GO:0016757">
    <property type="term" value="F:glycosyltransferase activity"/>
    <property type="evidence" value="ECO:0007669"/>
    <property type="project" value="InterPro"/>
</dbReference>
<evidence type="ECO:0000259" key="2">
    <source>
        <dbReference type="Pfam" id="PF00534"/>
    </source>
</evidence>
<dbReference type="PANTHER" id="PTHR46401:SF2">
    <property type="entry name" value="GLYCOSYLTRANSFERASE WBBK-RELATED"/>
    <property type="match status" value="1"/>
</dbReference>
<keyword evidence="4" id="KW-1185">Reference proteome</keyword>
<dbReference type="eggNOG" id="COG0438">
    <property type="taxonomic scope" value="Bacteria"/>
</dbReference>
<dbReference type="Pfam" id="PF00534">
    <property type="entry name" value="Glycos_transf_1"/>
    <property type="match status" value="1"/>
</dbReference>
<dbReference type="PANTHER" id="PTHR46401">
    <property type="entry name" value="GLYCOSYLTRANSFERASE WBBK-RELATED"/>
    <property type="match status" value="1"/>
</dbReference>
<dbReference type="SUPFAM" id="SSF53756">
    <property type="entry name" value="UDP-Glycosyltransferase/glycogen phosphorylase"/>
    <property type="match status" value="1"/>
</dbReference>